<dbReference type="InterPro" id="IPR035965">
    <property type="entry name" value="PAS-like_dom_sf"/>
</dbReference>
<keyword evidence="1" id="KW-0378">Hydrolase</keyword>
<feature type="domain" description="PAS" evidence="2">
    <location>
        <begin position="158"/>
        <end position="225"/>
    </location>
</feature>
<dbReference type="InterPro" id="IPR052016">
    <property type="entry name" value="Bact_Sigma-Reg"/>
</dbReference>
<evidence type="ECO:0000313" key="4">
    <source>
        <dbReference type="Proteomes" id="UP001501005"/>
    </source>
</evidence>
<dbReference type="PROSITE" id="PS50112">
    <property type="entry name" value="PAS"/>
    <property type="match status" value="2"/>
</dbReference>
<comment type="caution">
    <text evidence="3">The sequence shown here is derived from an EMBL/GenBank/DDBJ whole genome shotgun (WGS) entry which is preliminary data.</text>
</comment>
<evidence type="ECO:0000256" key="1">
    <source>
        <dbReference type="ARBA" id="ARBA00022801"/>
    </source>
</evidence>
<dbReference type="Proteomes" id="UP001501005">
    <property type="component" value="Unassembled WGS sequence"/>
</dbReference>
<proteinExistence type="predicted"/>
<evidence type="ECO:0000313" key="3">
    <source>
        <dbReference type="EMBL" id="GAA0910014.1"/>
    </source>
</evidence>
<name>A0ABN1NK26_9ACTN</name>
<dbReference type="Pfam" id="PF00989">
    <property type="entry name" value="PAS"/>
    <property type="match status" value="1"/>
</dbReference>
<organism evidence="3 4">
    <name type="scientific">Streptomyces thermoalcalitolerans</name>
    <dbReference type="NCBI Taxonomy" id="65605"/>
    <lineage>
        <taxon>Bacteria</taxon>
        <taxon>Bacillati</taxon>
        <taxon>Actinomycetota</taxon>
        <taxon>Actinomycetes</taxon>
        <taxon>Kitasatosporales</taxon>
        <taxon>Streptomycetaceae</taxon>
        <taxon>Streptomyces</taxon>
    </lineage>
</organism>
<dbReference type="NCBIfam" id="TIGR00229">
    <property type="entry name" value="sensory_box"/>
    <property type="match status" value="2"/>
</dbReference>
<dbReference type="InterPro" id="IPR003018">
    <property type="entry name" value="GAF"/>
</dbReference>
<dbReference type="Pfam" id="PF08448">
    <property type="entry name" value="PAS_4"/>
    <property type="match status" value="1"/>
</dbReference>
<dbReference type="SUPFAM" id="SSF55785">
    <property type="entry name" value="PYP-like sensor domain (PAS domain)"/>
    <property type="match status" value="2"/>
</dbReference>
<reference evidence="3 4" key="1">
    <citation type="journal article" date="2019" name="Int. J. Syst. Evol. Microbiol.">
        <title>The Global Catalogue of Microorganisms (GCM) 10K type strain sequencing project: providing services to taxonomists for standard genome sequencing and annotation.</title>
        <authorList>
            <consortium name="The Broad Institute Genomics Platform"/>
            <consortium name="The Broad Institute Genome Sequencing Center for Infectious Disease"/>
            <person name="Wu L."/>
            <person name="Ma J."/>
        </authorList>
    </citation>
    <scope>NUCLEOTIDE SEQUENCE [LARGE SCALE GENOMIC DNA]</scope>
    <source>
        <strain evidence="3 4">JCM 10673</strain>
    </source>
</reference>
<dbReference type="SMART" id="SM00091">
    <property type="entry name" value="PAS"/>
    <property type="match status" value="2"/>
</dbReference>
<dbReference type="RefSeq" id="WP_344048956.1">
    <property type="nucleotide sequence ID" value="NZ_BAAAHG010000011.1"/>
</dbReference>
<dbReference type="Gene3D" id="3.30.450.40">
    <property type="match status" value="1"/>
</dbReference>
<dbReference type="CDD" id="cd00130">
    <property type="entry name" value="PAS"/>
    <property type="match status" value="2"/>
</dbReference>
<dbReference type="SUPFAM" id="SSF81606">
    <property type="entry name" value="PP2C-like"/>
    <property type="match status" value="1"/>
</dbReference>
<accession>A0ABN1NK26</accession>
<evidence type="ECO:0000259" key="2">
    <source>
        <dbReference type="PROSITE" id="PS50112"/>
    </source>
</evidence>
<dbReference type="InterPro" id="IPR029016">
    <property type="entry name" value="GAF-like_dom_sf"/>
</dbReference>
<dbReference type="Pfam" id="PF07228">
    <property type="entry name" value="SpoIIE"/>
    <property type="match status" value="1"/>
</dbReference>
<feature type="domain" description="PAS" evidence="2">
    <location>
        <begin position="37"/>
        <end position="101"/>
    </location>
</feature>
<sequence>MTAKGASGTVHGRAEQIAEQIAEEIKIKDVSSAPGGLLDVLGVAAVVLDAEGRVVLWSPQAEALFGYTAEEALGQYAGRLLLEEKHLEQVLELFARLMGNGESWAGGFPIRCKDGSTRMVEFRNMRLENGRGGVYALGIASDQATLREVERGLALSVRLIEQSPIGLAVLDTDLRFVTVNPALERINGLPAAEHIGRRPREVMPHLGPEVESAIRQVLRSGVPQLDQLVIGRTPADPGHDHAWSVSPYRLEDPNRRVLGVAASVVDVTERHRAEIEASRARRRLTLIADATLRVGTTLDLERTARELAGVCVPDLADVATVDALDSALQGHVAEKHEGPALFRSLAVAAAGPTEAVRAADPPGELTVYDTDRLAARCVNLCRPVRVPHVGRHDLRRIARSPEAAELLARAGLHSYLAVPLTARGEILGVLCLLRIDTPEPFTHDDAVLAGELAARAALSIDNARWYRSQRHTALALQRHLLPQHPPHLTGLEVAGRYQPAEATAEVGGDWFDAVPLAGDKTALVVGDVMGSGVNAAATMGQLRTATRAFADLDLAPAEVLERLDHTSTRLEEAIITCAYAVYDPHRAQCHVSLAGHLPPALVRPGHAPRLLDLPTSAPLGVGGIPFRTTTFELGPGDLLVLYTDGLVETRDEPIDRRLETFLGLLDDPKRPLEETCDRLLHTLRRPDDHDDVALLVARARPLPDG</sequence>
<dbReference type="InterPro" id="IPR013656">
    <property type="entry name" value="PAS_4"/>
</dbReference>
<protein>
    <submittedName>
        <fullName evidence="3">SpoIIE family protein phosphatase</fullName>
    </submittedName>
</protein>
<dbReference type="Pfam" id="PF01590">
    <property type="entry name" value="GAF"/>
    <property type="match status" value="1"/>
</dbReference>
<dbReference type="InterPro" id="IPR013767">
    <property type="entry name" value="PAS_fold"/>
</dbReference>
<dbReference type="EMBL" id="BAAAHG010000011">
    <property type="protein sequence ID" value="GAA0910014.1"/>
    <property type="molecule type" value="Genomic_DNA"/>
</dbReference>
<dbReference type="SMART" id="SM00065">
    <property type="entry name" value="GAF"/>
    <property type="match status" value="1"/>
</dbReference>
<gene>
    <name evidence="3" type="ORF">GCM10009549_19240</name>
</gene>
<dbReference type="Gene3D" id="3.30.450.20">
    <property type="entry name" value="PAS domain"/>
    <property type="match status" value="2"/>
</dbReference>
<dbReference type="PANTHER" id="PTHR43156:SF2">
    <property type="entry name" value="STAGE II SPORULATION PROTEIN E"/>
    <property type="match status" value="1"/>
</dbReference>
<dbReference type="PANTHER" id="PTHR43156">
    <property type="entry name" value="STAGE II SPORULATION PROTEIN E-RELATED"/>
    <property type="match status" value="1"/>
</dbReference>
<dbReference type="SUPFAM" id="SSF55781">
    <property type="entry name" value="GAF domain-like"/>
    <property type="match status" value="1"/>
</dbReference>
<keyword evidence="4" id="KW-1185">Reference proteome</keyword>
<dbReference type="InterPro" id="IPR001932">
    <property type="entry name" value="PPM-type_phosphatase-like_dom"/>
</dbReference>
<dbReference type="InterPro" id="IPR036457">
    <property type="entry name" value="PPM-type-like_dom_sf"/>
</dbReference>
<dbReference type="InterPro" id="IPR000014">
    <property type="entry name" value="PAS"/>
</dbReference>
<dbReference type="SMART" id="SM00331">
    <property type="entry name" value="PP2C_SIG"/>
    <property type="match status" value="1"/>
</dbReference>
<dbReference type="Gene3D" id="3.60.40.10">
    <property type="entry name" value="PPM-type phosphatase domain"/>
    <property type="match status" value="1"/>
</dbReference>